<feature type="signal peptide" evidence="3">
    <location>
        <begin position="1"/>
        <end position="23"/>
    </location>
</feature>
<dbReference type="HOGENOM" id="CLU_051308_0_0_5"/>
<dbReference type="Pfam" id="PF07687">
    <property type="entry name" value="M20_dimer"/>
    <property type="match status" value="1"/>
</dbReference>
<dbReference type="Proteomes" id="UP000002629">
    <property type="component" value="Chromosome"/>
</dbReference>
<dbReference type="STRING" id="509190.Cseg_3523"/>
<dbReference type="AlphaFoldDB" id="D5VN79"/>
<dbReference type="Pfam" id="PF01546">
    <property type="entry name" value="Peptidase_M20"/>
    <property type="match status" value="1"/>
</dbReference>
<evidence type="ECO:0000313" key="5">
    <source>
        <dbReference type="EMBL" id="ADG11952.1"/>
    </source>
</evidence>
<dbReference type="InterPro" id="IPR050072">
    <property type="entry name" value="Peptidase_M20A"/>
</dbReference>
<dbReference type="GO" id="GO:0046872">
    <property type="term" value="F:metal ion binding"/>
    <property type="evidence" value="ECO:0007669"/>
    <property type="project" value="UniProtKB-KW"/>
</dbReference>
<dbReference type="RefSeq" id="WP_013080599.1">
    <property type="nucleotide sequence ID" value="NC_014100.1"/>
</dbReference>
<dbReference type="Gene3D" id="3.40.630.10">
    <property type="entry name" value="Zn peptidases"/>
    <property type="match status" value="1"/>
</dbReference>
<keyword evidence="3" id="KW-0732">Signal</keyword>
<dbReference type="KEGG" id="cse:Cseg_3523"/>
<dbReference type="PANTHER" id="PTHR43808">
    <property type="entry name" value="ACETYLORNITHINE DEACETYLASE"/>
    <property type="match status" value="1"/>
</dbReference>
<dbReference type="GO" id="GO:0016787">
    <property type="term" value="F:hydrolase activity"/>
    <property type="evidence" value="ECO:0007669"/>
    <property type="project" value="UniProtKB-KW"/>
</dbReference>
<dbReference type="SUPFAM" id="SSF53187">
    <property type="entry name" value="Zn-dependent exopeptidases"/>
    <property type="match status" value="1"/>
</dbReference>
<feature type="domain" description="Peptidase M20 dimerisation" evidence="4">
    <location>
        <begin position="224"/>
        <end position="319"/>
    </location>
</feature>
<dbReference type="Gene3D" id="3.30.70.360">
    <property type="match status" value="1"/>
</dbReference>
<sequence>MPLRHAVSLAALALALTAAPAIAAPKADPAKTVGKLVASPAFKTAVAKLDADYDRTVADIITLTEIPAPPFKEEKRAKAYLEMLKAHGLTNVEMDAEGNVMGVRPGTATKGAGPFVVIAAHLDTVFPEGTDVKVRREGAKLMAPGIGDDTRALATLLAYVRAMDAAGIKTKKDILFVGNVGEEGPGDLRGVRHLFNKGPYKGRISAFFSMDGANPEHIVDQGTGSKRYRVTFSGPGGHSYGAFGIVNPMAAMAKAVTDLYAVEPPKKPKTTYSASVTGGGTSVNSIPHDVFMEFDMRSESAAELAKLDQTLIGILDKAVASENAARSTRAGVVTYQAKVIGERPAGATPETAEISVLTQAAVTALGYKPSREASSTDANIPMSLGIPALTIGAGFLGGRAHALDEWIDIEKAPTVKGMSVGLAALLAVAGAD</sequence>
<keyword evidence="1" id="KW-0479">Metal-binding</keyword>
<evidence type="ECO:0000256" key="1">
    <source>
        <dbReference type="ARBA" id="ARBA00022723"/>
    </source>
</evidence>
<evidence type="ECO:0000256" key="2">
    <source>
        <dbReference type="ARBA" id="ARBA00022801"/>
    </source>
</evidence>
<proteinExistence type="predicted"/>
<dbReference type="PANTHER" id="PTHR43808:SF17">
    <property type="entry name" value="PEPTIDASE M20"/>
    <property type="match status" value="1"/>
</dbReference>
<evidence type="ECO:0000313" key="6">
    <source>
        <dbReference type="Proteomes" id="UP000002629"/>
    </source>
</evidence>
<protein>
    <submittedName>
        <fullName evidence="5">Peptidase M20</fullName>
    </submittedName>
</protein>
<keyword evidence="2" id="KW-0378">Hydrolase</keyword>
<evidence type="ECO:0000256" key="3">
    <source>
        <dbReference type="SAM" id="SignalP"/>
    </source>
</evidence>
<organism evidence="5 6">
    <name type="scientific">Caulobacter segnis (strain ATCC 21756 / DSM 7131 / JCM 7823 / NBRC 15250 / LMG 17158 / TK0059)</name>
    <name type="common">Mycoplana segnis</name>
    <dbReference type="NCBI Taxonomy" id="509190"/>
    <lineage>
        <taxon>Bacteria</taxon>
        <taxon>Pseudomonadati</taxon>
        <taxon>Pseudomonadota</taxon>
        <taxon>Alphaproteobacteria</taxon>
        <taxon>Caulobacterales</taxon>
        <taxon>Caulobacteraceae</taxon>
        <taxon>Caulobacter</taxon>
    </lineage>
</organism>
<dbReference type="InterPro" id="IPR036264">
    <property type="entry name" value="Bact_exopeptidase_dim_dom"/>
</dbReference>
<feature type="chain" id="PRO_5003079074" evidence="3">
    <location>
        <begin position="24"/>
        <end position="432"/>
    </location>
</feature>
<dbReference type="InterPro" id="IPR011650">
    <property type="entry name" value="Peptidase_M20_dimer"/>
</dbReference>
<dbReference type="InterPro" id="IPR002933">
    <property type="entry name" value="Peptidase_M20"/>
</dbReference>
<accession>D5VN79</accession>
<dbReference type="eggNOG" id="COG0624">
    <property type="taxonomic scope" value="Bacteria"/>
</dbReference>
<reference evidence="6" key="1">
    <citation type="journal article" date="2011" name="J. Bacteriol.">
        <title>Genome sequences of eight morphologically diverse alphaproteobacteria.</title>
        <authorList>
            <consortium name="US DOE Joint Genome Institute"/>
            <person name="Brown P.J."/>
            <person name="Kysela D.T."/>
            <person name="Buechlein A."/>
            <person name="Hemmerich C."/>
            <person name="Brun Y.V."/>
        </authorList>
    </citation>
    <scope>NUCLEOTIDE SEQUENCE [LARGE SCALE GENOMIC DNA]</scope>
    <source>
        <strain evidence="6">ATCC 21756 / DSM 7131 / JCM 7823 / NBRC 15250 / LMG 17158 / TK0059</strain>
    </source>
</reference>
<dbReference type="SUPFAM" id="SSF55031">
    <property type="entry name" value="Bacterial exopeptidase dimerisation domain"/>
    <property type="match status" value="1"/>
</dbReference>
<gene>
    <name evidence="5" type="ordered locus">Cseg_3523</name>
</gene>
<evidence type="ECO:0000259" key="4">
    <source>
        <dbReference type="Pfam" id="PF07687"/>
    </source>
</evidence>
<dbReference type="EMBL" id="CP002008">
    <property type="protein sequence ID" value="ADG11952.1"/>
    <property type="molecule type" value="Genomic_DNA"/>
</dbReference>
<name>D5VN79_CAUST</name>